<name>A0ABP8KEU5_9BACT</name>
<evidence type="ECO:0000313" key="2">
    <source>
        <dbReference type="EMBL" id="GAA4405574.1"/>
    </source>
</evidence>
<proteinExistence type="predicted"/>
<protein>
    <submittedName>
        <fullName evidence="2">Uncharacterized protein</fullName>
    </submittedName>
</protein>
<dbReference type="EMBL" id="BAABHB010000004">
    <property type="protein sequence ID" value="GAA4405574.1"/>
    <property type="molecule type" value="Genomic_DNA"/>
</dbReference>
<dbReference type="Proteomes" id="UP001500936">
    <property type="component" value="Unassembled WGS sequence"/>
</dbReference>
<comment type="caution">
    <text evidence="2">The sequence shown here is derived from an EMBL/GenBank/DDBJ whole genome shotgun (WGS) entry which is preliminary data.</text>
</comment>
<gene>
    <name evidence="2" type="ORF">GCM10023187_24080</name>
</gene>
<reference evidence="3" key="1">
    <citation type="journal article" date="2019" name="Int. J. Syst. Evol. Microbiol.">
        <title>The Global Catalogue of Microorganisms (GCM) 10K type strain sequencing project: providing services to taxonomists for standard genome sequencing and annotation.</title>
        <authorList>
            <consortium name="The Broad Institute Genomics Platform"/>
            <consortium name="The Broad Institute Genome Sequencing Center for Infectious Disease"/>
            <person name="Wu L."/>
            <person name="Ma J."/>
        </authorList>
    </citation>
    <scope>NUCLEOTIDE SEQUENCE [LARGE SCALE GENOMIC DNA]</scope>
    <source>
        <strain evidence="3">JCM 17925</strain>
    </source>
</reference>
<keyword evidence="3" id="KW-1185">Reference proteome</keyword>
<sequence>MTTMRKKERTTGQGLKVREQMSEKVNEQTSGFALFTRSLVHPFAYINGTTDSSPIPREPFTRK</sequence>
<feature type="region of interest" description="Disordered" evidence="1">
    <location>
        <begin position="1"/>
        <end position="23"/>
    </location>
</feature>
<accession>A0ABP8KEU5</accession>
<evidence type="ECO:0000256" key="1">
    <source>
        <dbReference type="SAM" id="MobiDB-lite"/>
    </source>
</evidence>
<evidence type="ECO:0000313" key="3">
    <source>
        <dbReference type="Proteomes" id="UP001500936"/>
    </source>
</evidence>
<organism evidence="2 3">
    <name type="scientific">Nibrella viscosa</name>
    <dbReference type="NCBI Taxonomy" id="1084524"/>
    <lineage>
        <taxon>Bacteria</taxon>
        <taxon>Pseudomonadati</taxon>
        <taxon>Bacteroidota</taxon>
        <taxon>Cytophagia</taxon>
        <taxon>Cytophagales</taxon>
        <taxon>Spirosomataceae</taxon>
        <taxon>Nibrella</taxon>
    </lineage>
</organism>